<gene>
    <name evidence="1" type="ORF">Slin15195_G034360</name>
</gene>
<sequence length="296" mass="32125">MATIQQTGVEDQPTIVLTDIDNVRGVTTAETIGLGPALAVIGCIGLGLSVLASRDAERNAVVAAEASKRNASLESPPVPSDALSLGGSITLSPTSPVGIDAQTTNVAQPPGYDQRDSSTTPPAYHFAPGQVACHSSSSRIITRVLAERIIARPLWNTDRDGRPSGQLLQSFAVILSISPTYTFADFTALLLPKLQAKLLESRCFGPVEGEIIKAWTYIQWREPSKRFFGLRKGKLRSVDVNETNWPTVLVALRDRTLVGELRVTFWSELPLTEAERAKQLAVAQMYRATLRPYAAW</sequence>
<dbReference type="AlphaFoldDB" id="A0A9Q9EHN1"/>
<organism evidence="1 2">
    <name type="scientific">Septoria linicola</name>
    <dbReference type="NCBI Taxonomy" id="215465"/>
    <lineage>
        <taxon>Eukaryota</taxon>
        <taxon>Fungi</taxon>
        <taxon>Dikarya</taxon>
        <taxon>Ascomycota</taxon>
        <taxon>Pezizomycotina</taxon>
        <taxon>Dothideomycetes</taxon>
        <taxon>Dothideomycetidae</taxon>
        <taxon>Mycosphaerellales</taxon>
        <taxon>Mycosphaerellaceae</taxon>
        <taxon>Septoria</taxon>
    </lineage>
</organism>
<reference evidence="1" key="1">
    <citation type="submission" date="2022-06" db="EMBL/GenBank/DDBJ databases">
        <title>Complete genome sequences of two strains of the flax pathogen Septoria linicola.</title>
        <authorList>
            <person name="Lapalu N."/>
            <person name="Simon A."/>
            <person name="Demenou B."/>
            <person name="Paumier D."/>
            <person name="Guillot M.-P."/>
            <person name="Gout L."/>
            <person name="Valade R."/>
        </authorList>
    </citation>
    <scope>NUCLEOTIDE SEQUENCE</scope>
    <source>
        <strain evidence="1">SE15195</strain>
    </source>
</reference>
<proteinExistence type="predicted"/>
<keyword evidence="2" id="KW-1185">Reference proteome</keyword>
<protein>
    <submittedName>
        <fullName evidence="1">Uncharacterized protein</fullName>
    </submittedName>
</protein>
<evidence type="ECO:0000313" key="1">
    <source>
        <dbReference type="EMBL" id="USW50117.1"/>
    </source>
</evidence>
<dbReference type="EMBL" id="CP099419">
    <property type="protein sequence ID" value="USW50117.1"/>
    <property type="molecule type" value="Genomic_DNA"/>
</dbReference>
<accession>A0A9Q9EHN1</accession>
<name>A0A9Q9EHN1_9PEZI</name>
<evidence type="ECO:0000313" key="2">
    <source>
        <dbReference type="Proteomes" id="UP001056384"/>
    </source>
</evidence>
<dbReference type="Proteomes" id="UP001056384">
    <property type="component" value="Chromosome 2"/>
</dbReference>